<keyword evidence="1 3" id="KW-0808">Transferase</keyword>
<keyword evidence="3" id="KW-0489">Methyltransferase</keyword>
<dbReference type="CDD" id="cd02440">
    <property type="entry name" value="AdoMet_MTases"/>
    <property type="match status" value="1"/>
</dbReference>
<dbReference type="GO" id="GO:0032259">
    <property type="term" value="P:methylation"/>
    <property type="evidence" value="ECO:0007669"/>
    <property type="project" value="UniProtKB-KW"/>
</dbReference>
<accession>A0A163D9U2</accession>
<sequence length="209" mass="22641">MSDAREFWNPRFAAADYLYGTEPNDFLREEAHRLKPGDRVLSLGDGEGRNGVFLAGQGCAVTALDAAEVGLAKAEALARQRGVALTTLHADLEHYRLEPESWDGIVAIFCHLPSAFRARVFADVVAALKPGGVLLLEGYTPRQLAYGSGGPKEVDLLYEPETLRAELAGLEFERLTELTRPVLEGRLHTGMAAVLQIVARKPFAAGAGR</sequence>
<comment type="caution">
    <text evidence="3">The sequence shown here is derived from an EMBL/GenBank/DDBJ whole genome shotgun (WGS) entry which is preliminary data.</text>
</comment>
<dbReference type="Pfam" id="PF13649">
    <property type="entry name" value="Methyltransf_25"/>
    <property type="match status" value="1"/>
</dbReference>
<dbReference type="OrthoDB" id="9786503at2"/>
<dbReference type="AlphaFoldDB" id="A0A163D9U2"/>
<dbReference type="InterPro" id="IPR041698">
    <property type="entry name" value="Methyltransf_25"/>
</dbReference>
<dbReference type="Gene3D" id="3.40.50.150">
    <property type="entry name" value="Vaccinia Virus protein VP39"/>
    <property type="match status" value="1"/>
</dbReference>
<evidence type="ECO:0000259" key="2">
    <source>
        <dbReference type="Pfam" id="PF13649"/>
    </source>
</evidence>
<evidence type="ECO:0000313" key="4">
    <source>
        <dbReference type="Proteomes" id="UP000076625"/>
    </source>
</evidence>
<dbReference type="InterPro" id="IPR029063">
    <property type="entry name" value="SAM-dependent_MTases_sf"/>
</dbReference>
<dbReference type="GO" id="GO:0008168">
    <property type="term" value="F:methyltransferase activity"/>
    <property type="evidence" value="ECO:0007669"/>
    <property type="project" value="UniProtKB-KW"/>
</dbReference>
<feature type="domain" description="Methyltransferase" evidence="2">
    <location>
        <begin position="40"/>
        <end position="132"/>
    </location>
</feature>
<gene>
    <name evidence="3" type="ORF">AVW16_06990</name>
</gene>
<dbReference type="Proteomes" id="UP000076625">
    <property type="component" value="Unassembled WGS sequence"/>
</dbReference>
<dbReference type="EMBL" id="LQQU01000009">
    <property type="protein sequence ID" value="KZE34211.1"/>
    <property type="molecule type" value="Genomic_DNA"/>
</dbReference>
<name>A0A163D9U2_9NEIS</name>
<evidence type="ECO:0000313" key="3">
    <source>
        <dbReference type="EMBL" id="KZE34211.1"/>
    </source>
</evidence>
<dbReference type="RefSeq" id="WP_066610394.1">
    <property type="nucleotide sequence ID" value="NZ_LQQU01000009.1"/>
</dbReference>
<evidence type="ECO:0000256" key="1">
    <source>
        <dbReference type="ARBA" id="ARBA00022679"/>
    </source>
</evidence>
<reference evidence="4" key="1">
    <citation type="submission" date="2016-01" db="EMBL/GenBank/DDBJ databases">
        <title>Draft genome of Chromobacterium sp. F49.</title>
        <authorList>
            <person name="Hong K.W."/>
        </authorList>
    </citation>
    <scope>NUCLEOTIDE SEQUENCE [LARGE SCALE GENOMIC DNA]</scope>
    <source>
        <strain evidence="4">CN10</strain>
    </source>
</reference>
<organism evidence="3 4">
    <name type="scientific">Crenobacter luteus</name>
    <dbReference type="NCBI Taxonomy" id="1452487"/>
    <lineage>
        <taxon>Bacteria</taxon>
        <taxon>Pseudomonadati</taxon>
        <taxon>Pseudomonadota</taxon>
        <taxon>Betaproteobacteria</taxon>
        <taxon>Neisseriales</taxon>
        <taxon>Neisseriaceae</taxon>
        <taxon>Crenobacter</taxon>
    </lineage>
</organism>
<dbReference type="PANTHER" id="PTHR43861:SF3">
    <property type="entry name" value="PUTATIVE (AFU_ORTHOLOGUE AFUA_2G14390)-RELATED"/>
    <property type="match status" value="1"/>
</dbReference>
<keyword evidence="4" id="KW-1185">Reference proteome</keyword>
<dbReference type="STRING" id="1452487.AVW16_06990"/>
<dbReference type="PANTHER" id="PTHR43861">
    <property type="entry name" value="TRANS-ACONITATE 2-METHYLTRANSFERASE-RELATED"/>
    <property type="match status" value="1"/>
</dbReference>
<proteinExistence type="predicted"/>
<protein>
    <submittedName>
        <fullName evidence="3">SAM-dependent methyltransferase</fullName>
    </submittedName>
</protein>
<dbReference type="SUPFAM" id="SSF53335">
    <property type="entry name" value="S-adenosyl-L-methionine-dependent methyltransferases"/>
    <property type="match status" value="1"/>
</dbReference>